<keyword evidence="6" id="KW-1185">Reference proteome</keyword>
<dbReference type="InterPro" id="IPR012318">
    <property type="entry name" value="HTH_CRP"/>
</dbReference>
<evidence type="ECO:0000256" key="1">
    <source>
        <dbReference type="ARBA" id="ARBA00023015"/>
    </source>
</evidence>
<sequence length="211" mass="24704">METAFLESYQHIFEKELLQEMLEIGTLKEVKKDEQIIDVGSYVKFIPLLINGAIKVLREDNQGDELFLYFLEKGETCSVTMSCCLGHHKSKIRAIAETDTLLITFPVQKMEEWTSKYKTWRDFVFQSYHERVNELLETIDTIAFQQMDDRLISYLKEKVRVSNSASLTTTHQEIAYDLHTSRVVISRLLKKLEKLHKIKLNRNAIEVLNLD</sequence>
<dbReference type="Pfam" id="PF13545">
    <property type="entry name" value="HTH_Crp_2"/>
    <property type="match status" value="1"/>
</dbReference>
<dbReference type="Gene3D" id="2.60.120.10">
    <property type="entry name" value="Jelly Rolls"/>
    <property type="match status" value="1"/>
</dbReference>
<dbReference type="SMART" id="SM00419">
    <property type="entry name" value="HTH_CRP"/>
    <property type="match status" value="1"/>
</dbReference>
<dbReference type="InterPro" id="IPR000595">
    <property type="entry name" value="cNMP-bd_dom"/>
</dbReference>
<name>A0A840ENF9_9FLAO</name>
<dbReference type="InterPro" id="IPR036388">
    <property type="entry name" value="WH-like_DNA-bd_sf"/>
</dbReference>
<reference evidence="5 6" key="1">
    <citation type="submission" date="2020-08" db="EMBL/GenBank/DDBJ databases">
        <title>Genomic Encyclopedia of Type Strains, Phase IV (KMG-IV): sequencing the most valuable type-strain genomes for metagenomic binning, comparative biology and taxonomic classification.</title>
        <authorList>
            <person name="Goeker M."/>
        </authorList>
    </citation>
    <scope>NUCLEOTIDE SEQUENCE [LARGE SCALE GENOMIC DNA]</scope>
    <source>
        <strain evidence="5 6">DSM 29568</strain>
    </source>
</reference>
<dbReference type="GO" id="GO:0003677">
    <property type="term" value="F:DNA binding"/>
    <property type="evidence" value="ECO:0007669"/>
    <property type="project" value="UniProtKB-KW"/>
</dbReference>
<dbReference type="Pfam" id="PF00027">
    <property type="entry name" value="cNMP_binding"/>
    <property type="match status" value="1"/>
</dbReference>
<dbReference type="AlphaFoldDB" id="A0A840ENF9"/>
<accession>A0A840ENF9</accession>
<evidence type="ECO:0000256" key="2">
    <source>
        <dbReference type="ARBA" id="ARBA00023125"/>
    </source>
</evidence>
<gene>
    <name evidence="5" type="ORF">GGR32_000915</name>
</gene>
<proteinExistence type="predicted"/>
<comment type="caution">
    <text evidence="5">The sequence shown here is derived from an EMBL/GenBank/DDBJ whole genome shotgun (WGS) entry which is preliminary data.</text>
</comment>
<keyword evidence="3" id="KW-0804">Transcription</keyword>
<dbReference type="EMBL" id="JACIFO010000003">
    <property type="protein sequence ID" value="MBB4118635.1"/>
    <property type="molecule type" value="Genomic_DNA"/>
</dbReference>
<keyword evidence="1" id="KW-0805">Transcription regulation</keyword>
<organism evidence="5 6">
    <name type="scientific">Mesonia hippocampi</name>
    <dbReference type="NCBI Taxonomy" id="1628250"/>
    <lineage>
        <taxon>Bacteria</taxon>
        <taxon>Pseudomonadati</taxon>
        <taxon>Bacteroidota</taxon>
        <taxon>Flavobacteriia</taxon>
        <taxon>Flavobacteriales</taxon>
        <taxon>Flavobacteriaceae</taxon>
        <taxon>Mesonia</taxon>
    </lineage>
</organism>
<dbReference type="InterPro" id="IPR014710">
    <property type="entry name" value="RmlC-like_jellyroll"/>
</dbReference>
<feature type="domain" description="HTH crp-type" evidence="4">
    <location>
        <begin position="145"/>
        <end position="211"/>
    </location>
</feature>
<keyword evidence="2" id="KW-0238">DNA-binding</keyword>
<evidence type="ECO:0000256" key="3">
    <source>
        <dbReference type="ARBA" id="ARBA00023163"/>
    </source>
</evidence>
<protein>
    <submittedName>
        <fullName evidence="5">CRP/FNR family transcriptional regulator</fullName>
    </submittedName>
</protein>
<evidence type="ECO:0000313" key="6">
    <source>
        <dbReference type="Proteomes" id="UP000553034"/>
    </source>
</evidence>
<dbReference type="GO" id="GO:0006355">
    <property type="term" value="P:regulation of DNA-templated transcription"/>
    <property type="evidence" value="ECO:0007669"/>
    <property type="project" value="InterPro"/>
</dbReference>
<dbReference type="SUPFAM" id="SSF46785">
    <property type="entry name" value="Winged helix' DNA-binding domain"/>
    <property type="match status" value="1"/>
</dbReference>
<dbReference type="InterPro" id="IPR036390">
    <property type="entry name" value="WH_DNA-bd_sf"/>
</dbReference>
<dbReference type="CDD" id="cd00038">
    <property type="entry name" value="CAP_ED"/>
    <property type="match status" value="1"/>
</dbReference>
<dbReference type="PROSITE" id="PS51063">
    <property type="entry name" value="HTH_CRP_2"/>
    <property type="match status" value="1"/>
</dbReference>
<dbReference type="RefSeq" id="WP_183476909.1">
    <property type="nucleotide sequence ID" value="NZ_JACIFO010000003.1"/>
</dbReference>
<dbReference type="SUPFAM" id="SSF51206">
    <property type="entry name" value="cAMP-binding domain-like"/>
    <property type="match status" value="1"/>
</dbReference>
<dbReference type="Proteomes" id="UP000553034">
    <property type="component" value="Unassembled WGS sequence"/>
</dbReference>
<dbReference type="Gene3D" id="1.10.10.10">
    <property type="entry name" value="Winged helix-like DNA-binding domain superfamily/Winged helix DNA-binding domain"/>
    <property type="match status" value="1"/>
</dbReference>
<dbReference type="InterPro" id="IPR018490">
    <property type="entry name" value="cNMP-bd_dom_sf"/>
</dbReference>
<evidence type="ECO:0000259" key="4">
    <source>
        <dbReference type="PROSITE" id="PS51063"/>
    </source>
</evidence>
<evidence type="ECO:0000313" key="5">
    <source>
        <dbReference type="EMBL" id="MBB4118635.1"/>
    </source>
</evidence>